<dbReference type="Pfam" id="PF03819">
    <property type="entry name" value="MazG"/>
    <property type="match status" value="1"/>
</dbReference>
<proteinExistence type="predicted"/>
<dbReference type="PIRSF" id="PIRSF006639">
    <property type="entry name" value="UCP006639_pph"/>
    <property type="match status" value="1"/>
</dbReference>
<protein>
    <submittedName>
        <fullName evidence="2">MazG-like nucleotide pyrophosphohydrolase</fullName>
    </submittedName>
</protein>
<reference evidence="2" key="1">
    <citation type="submission" date="2021-12" db="EMBL/GenBank/DDBJ databases">
        <authorList>
            <person name="Khadka S."/>
            <person name="Uribe D.A."/>
            <person name="Klipsch I.N."/>
            <person name="Rene S.R."/>
            <person name="Jimenez M.L."/>
            <person name="Saini B.K."/>
            <person name="Zugasti M."/>
            <person name="Bullon R.M."/>
            <person name="Sharp C.D."/>
            <person name="Kapinga K.O."/>
            <person name="Warner C.P."/>
            <person name="Sarinana J."/>
            <person name="Jimenez A."/>
            <person name="Layton S.R."/>
            <person name="Nayek S."/>
            <person name="Hughes L.E."/>
            <person name="Garlena R.A."/>
            <person name="Russell D.A."/>
            <person name="Jacobs-Sera D."/>
            <person name="Hatfull G.F."/>
        </authorList>
    </citation>
    <scope>NUCLEOTIDE SEQUENCE</scope>
</reference>
<evidence type="ECO:0000313" key="3">
    <source>
        <dbReference type="Proteomes" id="UP001202581"/>
    </source>
</evidence>
<gene>
    <name evidence="2" type="primary">86</name>
    <name evidence="2" type="ORF">SEA_TOMAS_86</name>
</gene>
<dbReference type="SUPFAM" id="SSF101386">
    <property type="entry name" value="all-alpha NTP pyrophosphatases"/>
    <property type="match status" value="1"/>
</dbReference>
<dbReference type="InterPro" id="IPR011379">
    <property type="entry name" value="MazG-related_GP37"/>
</dbReference>
<dbReference type="GeneID" id="77926804"/>
<dbReference type="CDD" id="cd11541">
    <property type="entry name" value="NTP-PPase_u4"/>
    <property type="match status" value="1"/>
</dbReference>
<feature type="domain" description="NTP pyrophosphohydrolase MazG-like" evidence="1">
    <location>
        <begin position="33"/>
        <end position="105"/>
    </location>
</feature>
<evidence type="ECO:0000313" key="2">
    <source>
        <dbReference type="EMBL" id="UMO76274.1"/>
    </source>
</evidence>
<dbReference type="EMBL" id="OL829978">
    <property type="protein sequence ID" value="UMO76274.1"/>
    <property type="molecule type" value="Genomic_DNA"/>
</dbReference>
<dbReference type="Proteomes" id="UP001202581">
    <property type="component" value="Segment"/>
</dbReference>
<dbReference type="RefSeq" id="YP_010651213.1">
    <property type="nucleotide sequence ID" value="NC_070781.1"/>
</dbReference>
<name>A0AA49BSA8_9CAUD</name>
<organism evidence="2 3">
    <name type="scientific">Streptomyces phage Tomas</name>
    <dbReference type="NCBI Taxonomy" id="2914443"/>
    <lineage>
        <taxon>Viruses</taxon>
        <taxon>Duplodnaviria</taxon>
        <taxon>Heunggongvirae</taxon>
        <taxon>Uroviricota</taxon>
        <taxon>Caudoviricetes</taxon>
        <taxon>Stanwilliamsviridae</taxon>
        <taxon>Boydwoodruffvirinae</taxon>
        <taxon>Tomasvirus</taxon>
        <taxon>Tomasvirus tomas</taxon>
    </lineage>
</organism>
<sequence>MNDLTLTDYQMAANDTAIYPSAGEAKEEGINYTLLGLVGEAGELANKFKKVLRDQGGVISDEVRNDMAAELGDVLWYVANLADELDWPLELIAKHNLQKLKSRAERGVISGSGDNR</sequence>
<dbReference type="InterPro" id="IPR004518">
    <property type="entry name" value="MazG-like_dom"/>
</dbReference>
<evidence type="ECO:0000259" key="1">
    <source>
        <dbReference type="Pfam" id="PF03819"/>
    </source>
</evidence>
<accession>A0AA49BSA8</accession>
<dbReference type="Gene3D" id="1.10.287.1080">
    <property type="entry name" value="MazG-like"/>
    <property type="match status" value="1"/>
</dbReference>
<dbReference type="KEGG" id="vg:77926804"/>
<keyword evidence="3" id="KW-1185">Reference proteome</keyword>